<dbReference type="Proteomes" id="UP000695026">
    <property type="component" value="Unplaced"/>
</dbReference>
<evidence type="ECO:0000256" key="3">
    <source>
        <dbReference type="ARBA" id="ARBA00022859"/>
    </source>
</evidence>
<evidence type="ECO:0000256" key="8">
    <source>
        <dbReference type="ARBA" id="ARBA00023180"/>
    </source>
</evidence>
<dbReference type="PANTHER" id="PTHR19944:SF99">
    <property type="entry name" value="HLA CLASS II HISTOCOMPATIBILITY ANTIGEN, DRB1 BETA CHAIN"/>
    <property type="match status" value="1"/>
</dbReference>
<dbReference type="RefSeq" id="XP_007444996.1">
    <property type="nucleotide sequence ID" value="XM_007444934.2"/>
</dbReference>
<dbReference type="InterPro" id="IPR050160">
    <property type="entry name" value="MHC/Immunoglobulin"/>
</dbReference>
<name>A0A9F2RF21_PYTBI</name>
<evidence type="ECO:0000256" key="2">
    <source>
        <dbReference type="ARBA" id="ARBA00022692"/>
    </source>
</evidence>
<evidence type="ECO:0000256" key="7">
    <source>
        <dbReference type="ARBA" id="ARBA00023157"/>
    </source>
</evidence>
<dbReference type="AlphaFoldDB" id="A0A9F2RF21"/>
<comment type="subcellular location">
    <subcellularLocation>
        <location evidence="1">Membrane</location>
        <topology evidence="1">Single-pass type I membrane protein</topology>
    </subcellularLocation>
</comment>
<dbReference type="GO" id="GO:0002250">
    <property type="term" value="P:adaptive immune response"/>
    <property type="evidence" value="ECO:0007669"/>
    <property type="project" value="UniProtKB-KW"/>
</dbReference>
<evidence type="ECO:0000256" key="5">
    <source>
        <dbReference type="ARBA" id="ARBA00023130"/>
    </source>
</evidence>
<evidence type="ECO:0000313" key="12">
    <source>
        <dbReference type="Proteomes" id="UP000695026"/>
    </source>
</evidence>
<dbReference type="GO" id="GO:0002504">
    <property type="term" value="P:antigen processing and presentation of peptide or polysaccharide antigen via MHC class II"/>
    <property type="evidence" value="ECO:0007669"/>
    <property type="project" value="UniProtKB-KW"/>
</dbReference>
<keyword evidence="6" id="KW-0472">Membrane</keyword>
<gene>
    <name evidence="13" type="primary">LOC103066980</name>
</gene>
<feature type="non-terminal residue" evidence="13">
    <location>
        <position position="99"/>
    </location>
</feature>
<dbReference type="KEGG" id="pbi:103066980"/>
<evidence type="ECO:0000256" key="4">
    <source>
        <dbReference type="ARBA" id="ARBA00022989"/>
    </source>
</evidence>
<evidence type="ECO:0000313" key="13">
    <source>
        <dbReference type="RefSeq" id="XP_007444996.1"/>
    </source>
</evidence>
<dbReference type="SMART" id="SM00921">
    <property type="entry name" value="MHC_II_beta"/>
    <property type="match status" value="1"/>
</dbReference>
<keyword evidence="4" id="KW-1133">Transmembrane helix</keyword>
<evidence type="ECO:0000256" key="6">
    <source>
        <dbReference type="ARBA" id="ARBA00023136"/>
    </source>
</evidence>
<keyword evidence="3" id="KW-0391">Immunity</keyword>
<keyword evidence="5" id="KW-1064">Adaptive immunity</keyword>
<evidence type="ECO:0000259" key="11">
    <source>
        <dbReference type="SMART" id="SM00921"/>
    </source>
</evidence>
<dbReference type="GO" id="GO:0042613">
    <property type="term" value="C:MHC class II protein complex"/>
    <property type="evidence" value="ECO:0007669"/>
    <property type="project" value="UniProtKB-KW"/>
</dbReference>
<dbReference type="InterPro" id="IPR011162">
    <property type="entry name" value="MHC_I/II-like_Ag-recog"/>
</dbReference>
<dbReference type="Gene3D" id="3.10.320.10">
    <property type="entry name" value="Class II Histocompatibility Antigen, M Beta Chain, Chain B, domain 1"/>
    <property type="match status" value="1"/>
</dbReference>
<dbReference type="FunFam" id="3.10.320.10:FF:000001">
    <property type="entry name" value="HLA class II histocompatibility antigen, DRB1-1 beta chain"/>
    <property type="match status" value="1"/>
</dbReference>
<dbReference type="PANTHER" id="PTHR19944">
    <property type="entry name" value="MHC CLASS II-RELATED"/>
    <property type="match status" value="1"/>
</dbReference>
<dbReference type="InterPro" id="IPR014745">
    <property type="entry name" value="MHC_II_a/b_N"/>
</dbReference>
<dbReference type="GeneID" id="103066980"/>
<protein>
    <submittedName>
        <fullName evidence="13">H-2 class II histocompatibility antigen, A beta chain-like</fullName>
    </submittedName>
</protein>
<keyword evidence="7" id="KW-1015">Disulfide bond</keyword>
<keyword evidence="9" id="KW-0491">MHC II</keyword>
<feature type="domain" description="MHC class II beta chain N-terminal" evidence="11">
    <location>
        <begin position="17"/>
        <end position="91"/>
    </location>
</feature>
<dbReference type="Pfam" id="PF00969">
    <property type="entry name" value="MHC_II_beta"/>
    <property type="match status" value="1"/>
</dbReference>
<feature type="chain" id="PRO_5039914129" evidence="10">
    <location>
        <begin position="18"/>
        <end position="99"/>
    </location>
</feature>
<keyword evidence="2" id="KW-0812">Transmembrane</keyword>
<feature type="signal peptide" evidence="10">
    <location>
        <begin position="1"/>
        <end position="17"/>
    </location>
</feature>
<dbReference type="InterPro" id="IPR000353">
    <property type="entry name" value="MHC_II_b_N"/>
</dbReference>
<organism evidence="12 13">
    <name type="scientific">Python bivittatus</name>
    <name type="common">Burmese python</name>
    <name type="synonym">Python molurus bivittatus</name>
    <dbReference type="NCBI Taxonomy" id="176946"/>
    <lineage>
        <taxon>Eukaryota</taxon>
        <taxon>Metazoa</taxon>
        <taxon>Chordata</taxon>
        <taxon>Craniata</taxon>
        <taxon>Vertebrata</taxon>
        <taxon>Euteleostomi</taxon>
        <taxon>Lepidosauria</taxon>
        <taxon>Squamata</taxon>
        <taxon>Bifurcata</taxon>
        <taxon>Unidentata</taxon>
        <taxon>Episquamata</taxon>
        <taxon>Toxicofera</taxon>
        <taxon>Serpentes</taxon>
        <taxon>Henophidia</taxon>
        <taxon>Pythonidae</taxon>
        <taxon>Python</taxon>
    </lineage>
</organism>
<dbReference type="OrthoDB" id="9040717at2759"/>
<keyword evidence="12" id="KW-1185">Reference proteome</keyword>
<keyword evidence="10" id="KW-0732">Signal</keyword>
<evidence type="ECO:0000256" key="1">
    <source>
        <dbReference type="ARBA" id="ARBA00004479"/>
    </source>
</evidence>
<evidence type="ECO:0000256" key="9">
    <source>
        <dbReference type="ARBA" id="ARBA00023182"/>
    </source>
</evidence>
<proteinExistence type="predicted"/>
<accession>A0A9F2RF21</accession>
<reference evidence="13" key="1">
    <citation type="submission" date="2025-08" db="UniProtKB">
        <authorList>
            <consortium name="RefSeq"/>
        </authorList>
    </citation>
    <scope>IDENTIFICATION</scope>
    <source>
        <tissue evidence="13">Liver</tissue>
    </source>
</reference>
<keyword evidence="8" id="KW-0325">Glycoprotein</keyword>
<sequence>MAFPLLLAAHFLYQGKAECHFLNGTQQVHYLQRYIYDRQEFVCFDSNLGKHVALTPLGQPDADQWNSDKNFLQYLRASVGRFCRNNYEAAKTGRMVGRR</sequence>
<dbReference type="SUPFAM" id="SSF54452">
    <property type="entry name" value="MHC antigen-recognition domain"/>
    <property type="match status" value="1"/>
</dbReference>
<dbReference type="OMA" id="FECHYAN"/>
<evidence type="ECO:0000256" key="10">
    <source>
        <dbReference type="SAM" id="SignalP"/>
    </source>
</evidence>